<feature type="transmembrane region" description="Helical" evidence="10">
    <location>
        <begin position="305"/>
        <end position="326"/>
    </location>
</feature>
<dbReference type="PIRSF" id="PIRSF002869">
    <property type="entry name" value="MviN"/>
    <property type="match status" value="1"/>
</dbReference>
<keyword evidence="10 11" id="KW-0961">Cell wall biogenesis/degradation</keyword>
<dbReference type="HAMAP" id="MF_02078">
    <property type="entry name" value="MurJ_MviN"/>
    <property type="match status" value="1"/>
</dbReference>
<dbReference type="OrthoDB" id="9804143at2"/>
<gene>
    <name evidence="10" type="primary">murJ</name>
    <name evidence="12" type="ordered locus">Caka_1048</name>
</gene>
<evidence type="ECO:0000256" key="6">
    <source>
        <dbReference type="ARBA" id="ARBA00022989"/>
    </source>
</evidence>
<dbReference type="EMBL" id="CP001998">
    <property type="protein sequence ID" value="ADE54070.1"/>
    <property type="molecule type" value="Genomic_DNA"/>
</dbReference>
<dbReference type="STRING" id="583355.Caka_1048"/>
<feature type="transmembrane region" description="Helical" evidence="10">
    <location>
        <begin position="346"/>
        <end position="367"/>
    </location>
</feature>
<keyword evidence="6 10" id="KW-1133">Transmembrane helix</keyword>
<keyword evidence="13" id="KW-1185">Reference proteome</keyword>
<dbReference type="Pfam" id="PF03023">
    <property type="entry name" value="MurJ"/>
    <property type="match status" value="1"/>
</dbReference>
<feature type="transmembrane region" description="Helical" evidence="10">
    <location>
        <begin position="230"/>
        <end position="252"/>
    </location>
</feature>
<comment type="similarity">
    <text evidence="9 10 11">Belongs to the MurJ/MviN family.</text>
</comment>
<keyword evidence="3 10" id="KW-0812">Transmembrane</keyword>
<keyword evidence="10" id="KW-0997">Cell inner membrane</keyword>
<keyword evidence="5 10" id="KW-0573">Peptidoglycan synthesis</keyword>
<dbReference type="eggNOG" id="COG0728">
    <property type="taxonomic scope" value="Bacteria"/>
</dbReference>
<dbReference type="KEGG" id="caa:Caka_1048"/>
<proteinExistence type="inferred from homology"/>
<dbReference type="InterPro" id="IPR004268">
    <property type="entry name" value="MurJ"/>
</dbReference>
<feature type="transmembrane region" description="Helical" evidence="10">
    <location>
        <begin position="379"/>
        <end position="402"/>
    </location>
</feature>
<dbReference type="PANTHER" id="PTHR47019">
    <property type="entry name" value="LIPID II FLIPPASE MURJ"/>
    <property type="match status" value="1"/>
</dbReference>
<evidence type="ECO:0000256" key="3">
    <source>
        <dbReference type="ARBA" id="ARBA00022692"/>
    </source>
</evidence>
<evidence type="ECO:0000256" key="1">
    <source>
        <dbReference type="ARBA" id="ARBA00004651"/>
    </source>
</evidence>
<evidence type="ECO:0000256" key="10">
    <source>
        <dbReference type="HAMAP-Rule" id="MF_02078"/>
    </source>
</evidence>
<evidence type="ECO:0000313" key="12">
    <source>
        <dbReference type="EMBL" id="ADE54070.1"/>
    </source>
</evidence>
<dbReference type="InterPro" id="IPR051050">
    <property type="entry name" value="Lipid_II_flippase_MurJ/MviN"/>
</dbReference>
<keyword evidence="2 10" id="KW-1003">Cell membrane</keyword>
<evidence type="ECO:0000256" key="9">
    <source>
        <dbReference type="ARBA" id="ARBA00061532"/>
    </source>
</evidence>
<dbReference type="UniPathway" id="UPA00219"/>
<keyword evidence="4 10" id="KW-0133">Cell shape</keyword>
<feature type="transmembrane region" description="Helical" evidence="10">
    <location>
        <begin position="438"/>
        <end position="463"/>
    </location>
</feature>
<evidence type="ECO:0000256" key="5">
    <source>
        <dbReference type="ARBA" id="ARBA00022984"/>
    </source>
</evidence>
<dbReference type="GO" id="GO:0005886">
    <property type="term" value="C:plasma membrane"/>
    <property type="evidence" value="ECO:0007669"/>
    <property type="project" value="UniProtKB-SubCell"/>
</dbReference>
<dbReference type="PRINTS" id="PR01806">
    <property type="entry name" value="VIRFACTRMVIN"/>
</dbReference>
<comment type="subcellular location">
    <subcellularLocation>
        <location evidence="10">Cell inner membrane</location>
        <topology evidence="10">Multi-pass membrane protein</topology>
    </subcellularLocation>
    <subcellularLocation>
        <location evidence="1">Cell membrane</location>
        <topology evidence="1">Multi-pass membrane protein</topology>
    </subcellularLocation>
</comment>
<evidence type="ECO:0000256" key="7">
    <source>
        <dbReference type="ARBA" id="ARBA00023136"/>
    </source>
</evidence>
<feature type="transmembrane region" description="Helical" evidence="10">
    <location>
        <begin position="408"/>
        <end position="426"/>
    </location>
</feature>
<feature type="transmembrane region" description="Helical" evidence="10">
    <location>
        <begin position="27"/>
        <end position="48"/>
    </location>
</feature>
<dbReference type="PANTHER" id="PTHR47019:SF1">
    <property type="entry name" value="LIPID II FLIPPASE MURJ"/>
    <property type="match status" value="1"/>
</dbReference>
<dbReference type="Proteomes" id="UP000000925">
    <property type="component" value="Chromosome"/>
</dbReference>
<keyword evidence="7 10" id="KW-0472">Membrane</keyword>
<dbReference type="AlphaFoldDB" id="D5EHM9"/>
<feature type="transmembrane region" description="Helical" evidence="10">
    <location>
        <begin position="475"/>
        <end position="496"/>
    </location>
</feature>
<feature type="transmembrane region" description="Helical" evidence="10">
    <location>
        <begin position="130"/>
        <end position="150"/>
    </location>
</feature>
<feature type="transmembrane region" description="Helical" evidence="10">
    <location>
        <begin position="185"/>
        <end position="209"/>
    </location>
</feature>
<evidence type="ECO:0000256" key="2">
    <source>
        <dbReference type="ARBA" id="ARBA00022475"/>
    </source>
</evidence>
<evidence type="ECO:0000256" key="8">
    <source>
        <dbReference type="ARBA" id="ARBA00060041"/>
    </source>
</evidence>
<accession>D5EHM9</accession>
<dbReference type="GO" id="GO:0009252">
    <property type="term" value="P:peptidoglycan biosynthetic process"/>
    <property type="evidence" value="ECO:0007669"/>
    <property type="project" value="UniProtKB-UniRule"/>
</dbReference>
<feature type="transmembrane region" description="Helical" evidence="10">
    <location>
        <begin position="272"/>
        <end position="293"/>
    </location>
</feature>
<comment type="pathway">
    <text evidence="10">Cell wall biogenesis; peptidoglycan biosynthesis.</text>
</comment>
<dbReference type="GO" id="GO:0071555">
    <property type="term" value="P:cell wall organization"/>
    <property type="evidence" value="ECO:0007669"/>
    <property type="project" value="UniProtKB-UniRule"/>
</dbReference>
<reference evidence="12 13" key="1">
    <citation type="journal article" date="2010" name="Stand. Genomic Sci.">
        <title>Complete genome sequence of Coraliomargarita akajimensis type strain (04OKA010-24).</title>
        <authorList>
            <person name="Mavromatis K."/>
            <person name="Abt B."/>
            <person name="Brambilla E."/>
            <person name="Lapidus A."/>
            <person name="Copeland A."/>
            <person name="Deshpande S."/>
            <person name="Nolan M."/>
            <person name="Lucas S."/>
            <person name="Tice H."/>
            <person name="Cheng J.F."/>
            <person name="Han C."/>
            <person name="Detter J.C."/>
            <person name="Woyke T."/>
            <person name="Goodwin L."/>
            <person name="Pitluck S."/>
            <person name="Held B."/>
            <person name="Brettin T."/>
            <person name="Tapia R."/>
            <person name="Ivanova N."/>
            <person name="Mikhailova N."/>
            <person name="Pati A."/>
            <person name="Liolios K."/>
            <person name="Chen A."/>
            <person name="Palaniappan K."/>
            <person name="Land M."/>
            <person name="Hauser L."/>
            <person name="Chang Y.J."/>
            <person name="Jeffries C.D."/>
            <person name="Rohde M."/>
            <person name="Goker M."/>
            <person name="Bristow J."/>
            <person name="Eisen J.A."/>
            <person name="Markowitz V."/>
            <person name="Hugenholtz P."/>
            <person name="Klenk H.P."/>
            <person name="Kyrpides N.C."/>
        </authorList>
    </citation>
    <scope>NUCLEOTIDE SEQUENCE [LARGE SCALE GENOMIC DNA]</scope>
    <source>
        <strain evidence="13">DSM 45221 / IAM 15411 / JCM 23193 / KCTC 12865</strain>
    </source>
</reference>
<dbReference type="NCBIfam" id="TIGR01695">
    <property type="entry name" value="murJ_mviN"/>
    <property type="match status" value="1"/>
</dbReference>
<evidence type="ECO:0000256" key="11">
    <source>
        <dbReference type="PIRNR" id="PIRNR002869"/>
    </source>
</evidence>
<feature type="transmembrane region" description="Helical" evidence="10">
    <location>
        <begin position="88"/>
        <end position="110"/>
    </location>
</feature>
<dbReference type="CDD" id="cd13123">
    <property type="entry name" value="MATE_MurJ_like"/>
    <property type="match status" value="1"/>
</dbReference>
<evidence type="ECO:0000256" key="4">
    <source>
        <dbReference type="ARBA" id="ARBA00022960"/>
    </source>
</evidence>
<dbReference type="RefSeq" id="WP_013042792.1">
    <property type="nucleotide sequence ID" value="NC_014008.1"/>
</dbReference>
<sequence length="513" mass="55056">MLKNLRNIAVVSASTGGSRVLGLLRDVMLFAALGASLWNSAFLLAFTLPNLFRRLLGEGAMTSAMIPVFSEVLEHEGRESALRFFSQVFFRLLLVIIAVVLGGMLVLWLGARSAGLSERWALGAELSVYLLPYMLFICLSAIVAAGLNVLGRFAAPACTPMLLNIAIILSLGGGMTWGQSEIDTVYWLCGGVLVGGLLQLIVPAVDLVRQGWNPRPVWGSGQHMDELMRLLLPALLGSAILQVNIMISRVLAHSLDDSAVSVLYLSSRLMELPLGLFTVAVVTVFFPLMSKALAADDESGFGASFYAAMRLIIAISVPAAVGLYVLGEPIVELLRFGRFTGEDALLTAQLVAIYGAGLPFYSAVTLLTRGLHAGKAMRVTVKIAALCLVVNLALSVVLMRSIGVQGLAAANVLAVLLQCCLLWRALATERPSIVFQPLVPSLAKITIGALVMGGCCWLGLWLLPSVGSLPKGQSIVQVGVLVPVGILVYFALLYWLRFEEMKSLQSLMARFRR</sequence>
<protein>
    <recommendedName>
        <fullName evidence="10">Probable lipid II flippase MurJ</fullName>
    </recommendedName>
</protein>
<organism evidence="12 13">
    <name type="scientific">Coraliomargarita akajimensis (strain DSM 45221 / IAM 15411 / JCM 23193 / KCTC 12865 / 04OKA010-24)</name>
    <dbReference type="NCBI Taxonomy" id="583355"/>
    <lineage>
        <taxon>Bacteria</taxon>
        <taxon>Pseudomonadati</taxon>
        <taxon>Verrucomicrobiota</taxon>
        <taxon>Opitutia</taxon>
        <taxon>Puniceicoccales</taxon>
        <taxon>Coraliomargaritaceae</taxon>
        <taxon>Coraliomargarita</taxon>
    </lineage>
</organism>
<dbReference type="GO" id="GO:0015648">
    <property type="term" value="F:lipid-linked peptidoglycan transporter activity"/>
    <property type="evidence" value="ECO:0007669"/>
    <property type="project" value="UniProtKB-UniRule"/>
</dbReference>
<dbReference type="GO" id="GO:0008360">
    <property type="term" value="P:regulation of cell shape"/>
    <property type="evidence" value="ECO:0007669"/>
    <property type="project" value="UniProtKB-UniRule"/>
</dbReference>
<keyword evidence="10 11" id="KW-0813">Transport</keyword>
<dbReference type="HOGENOM" id="CLU_006797_5_2_0"/>
<evidence type="ECO:0000313" key="13">
    <source>
        <dbReference type="Proteomes" id="UP000000925"/>
    </source>
</evidence>
<dbReference type="GO" id="GO:0034204">
    <property type="term" value="P:lipid translocation"/>
    <property type="evidence" value="ECO:0007669"/>
    <property type="project" value="TreeGrafter"/>
</dbReference>
<name>D5EHM9_CORAD</name>
<comment type="function">
    <text evidence="8 10 11">Involved in peptidoglycan biosynthesis. Transports lipid-linked peptidoglycan precursors from the inner to the outer leaflet of the cytoplasmic membrane.</text>
</comment>